<dbReference type="GO" id="GO:0032790">
    <property type="term" value="P:ribosome disassembly"/>
    <property type="evidence" value="ECO:0007669"/>
    <property type="project" value="TreeGrafter"/>
</dbReference>
<dbReference type="SUPFAM" id="SSF54980">
    <property type="entry name" value="EF-G C-terminal domain-like"/>
    <property type="match status" value="2"/>
</dbReference>
<feature type="compositionally biased region" description="Basic and acidic residues" evidence="6">
    <location>
        <begin position="247"/>
        <end position="259"/>
    </location>
</feature>
<dbReference type="PROSITE" id="PS51722">
    <property type="entry name" value="G_TR_2"/>
    <property type="match status" value="1"/>
</dbReference>
<dbReference type="GO" id="GO:0032543">
    <property type="term" value="P:mitochondrial translation"/>
    <property type="evidence" value="ECO:0007669"/>
    <property type="project" value="TreeGrafter"/>
</dbReference>
<dbReference type="FunFam" id="3.30.70.870:FF:000005">
    <property type="entry name" value="Ribosome-releasing factor 2, mitochondrial"/>
    <property type="match status" value="1"/>
</dbReference>
<evidence type="ECO:0000256" key="5">
    <source>
        <dbReference type="ARBA" id="ARBA00049117"/>
    </source>
</evidence>
<evidence type="ECO:0000256" key="1">
    <source>
        <dbReference type="ARBA" id="ARBA00022741"/>
    </source>
</evidence>
<dbReference type="FunFam" id="3.30.70.240:FF:000001">
    <property type="entry name" value="Elongation factor G"/>
    <property type="match status" value="1"/>
</dbReference>
<feature type="region of interest" description="Disordered" evidence="6">
    <location>
        <begin position="459"/>
        <end position="479"/>
    </location>
</feature>
<keyword evidence="4" id="KW-0342">GTP-binding</keyword>
<dbReference type="InterPro" id="IPR031157">
    <property type="entry name" value="G_TR_CS"/>
</dbReference>
<evidence type="ECO:0000313" key="11">
    <source>
        <dbReference type="RefSeq" id="XP_032824430.1"/>
    </source>
</evidence>
<evidence type="ECO:0000313" key="8">
    <source>
        <dbReference type="Proteomes" id="UP001318040"/>
    </source>
</evidence>
<dbReference type="SMART" id="SM00889">
    <property type="entry name" value="EFG_IV"/>
    <property type="match status" value="1"/>
</dbReference>
<dbReference type="RefSeq" id="XP_032824428.1">
    <property type="nucleotide sequence ID" value="XM_032968537.1"/>
</dbReference>
<dbReference type="SUPFAM" id="SSF50447">
    <property type="entry name" value="Translation proteins"/>
    <property type="match status" value="1"/>
</dbReference>
<dbReference type="InterPro" id="IPR020568">
    <property type="entry name" value="Ribosomal_Su5_D2-typ_SF"/>
</dbReference>
<dbReference type="AlphaFoldDB" id="A0AAJ7TUQ6"/>
<dbReference type="Pfam" id="PF22042">
    <property type="entry name" value="EF-G_D2"/>
    <property type="match status" value="1"/>
</dbReference>
<proteinExistence type="predicted"/>
<keyword evidence="2" id="KW-0648">Protein biosynthesis</keyword>
<feature type="region of interest" description="Disordered" evidence="6">
    <location>
        <begin position="241"/>
        <end position="269"/>
    </location>
</feature>
<dbReference type="SUPFAM" id="SSF54211">
    <property type="entry name" value="Ribosomal protein S5 domain 2-like"/>
    <property type="match status" value="1"/>
</dbReference>
<dbReference type="InterPro" id="IPR041095">
    <property type="entry name" value="EFG_II"/>
</dbReference>
<dbReference type="InterPro" id="IPR035649">
    <property type="entry name" value="EFG_V"/>
</dbReference>
<dbReference type="RefSeq" id="XP_032824430.1">
    <property type="nucleotide sequence ID" value="XM_032968539.1"/>
</dbReference>
<dbReference type="Proteomes" id="UP001318040">
    <property type="component" value="Chromosome 40"/>
</dbReference>
<dbReference type="GO" id="GO:0005759">
    <property type="term" value="C:mitochondrial matrix"/>
    <property type="evidence" value="ECO:0007669"/>
    <property type="project" value="UniProtKB-ARBA"/>
</dbReference>
<dbReference type="PROSITE" id="PS00301">
    <property type="entry name" value="G_TR_1"/>
    <property type="match status" value="1"/>
</dbReference>
<dbReference type="PRINTS" id="PR00315">
    <property type="entry name" value="ELONGATNFCT"/>
</dbReference>
<gene>
    <name evidence="9 10 11" type="primary">GFM2</name>
</gene>
<evidence type="ECO:0000256" key="4">
    <source>
        <dbReference type="ARBA" id="ARBA00023134"/>
    </source>
</evidence>
<dbReference type="GeneID" id="116950623"/>
<dbReference type="InterPro" id="IPR005517">
    <property type="entry name" value="Transl_elong_EFG/EF2_IV"/>
</dbReference>
<dbReference type="RefSeq" id="XP_032824427.1">
    <property type="nucleotide sequence ID" value="XM_032968536.1"/>
</dbReference>
<accession>A0AAJ7TUQ6</accession>
<dbReference type="Pfam" id="PF03764">
    <property type="entry name" value="EFG_IV"/>
    <property type="match status" value="1"/>
</dbReference>
<dbReference type="Pfam" id="PF00009">
    <property type="entry name" value="GTP_EFTU"/>
    <property type="match status" value="1"/>
</dbReference>
<comment type="catalytic activity">
    <reaction evidence="5">
        <text>GTP + H2O = GDP + phosphate + H(+)</text>
        <dbReference type="Rhea" id="RHEA:19669"/>
        <dbReference type="ChEBI" id="CHEBI:15377"/>
        <dbReference type="ChEBI" id="CHEBI:15378"/>
        <dbReference type="ChEBI" id="CHEBI:37565"/>
        <dbReference type="ChEBI" id="CHEBI:43474"/>
        <dbReference type="ChEBI" id="CHEBI:58189"/>
    </reaction>
    <physiologicalReaction direction="left-to-right" evidence="5">
        <dbReference type="Rhea" id="RHEA:19670"/>
    </physiologicalReaction>
</comment>
<dbReference type="Gene3D" id="3.30.70.240">
    <property type="match status" value="1"/>
</dbReference>
<evidence type="ECO:0000256" key="6">
    <source>
        <dbReference type="SAM" id="MobiDB-lite"/>
    </source>
</evidence>
<dbReference type="FunFam" id="3.40.50.300:FF:000514">
    <property type="entry name" value="Ribosome-releasing factor 2, mitochondrial"/>
    <property type="match status" value="1"/>
</dbReference>
<keyword evidence="8" id="KW-1185">Reference proteome</keyword>
<dbReference type="NCBIfam" id="TIGR00231">
    <property type="entry name" value="small_GTP"/>
    <property type="match status" value="1"/>
</dbReference>
<dbReference type="InterPro" id="IPR027417">
    <property type="entry name" value="P-loop_NTPase"/>
</dbReference>
<dbReference type="InterPro" id="IPR053905">
    <property type="entry name" value="EF-G-like_DII"/>
</dbReference>
<evidence type="ECO:0000256" key="2">
    <source>
        <dbReference type="ARBA" id="ARBA00022917"/>
    </source>
</evidence>
<evidence type="ECO:0000313" key="10">
    <source>
        <dbReference type="RefSeq" id="XP_032824428.1"/>
    </source>
</evidence>
<dbReference type="InterPro" id="IPR035647">
    <property type="entry name" value="EFG_III/V"/>
</dbReference>
<dbReference type="SUPFAM" id="SSF52540">
    <property type="entry name" value="P-loop containing nucleoside triphosphate hydrolases"/>
    <property type="match status" value="1"/>
</dbReference>
<dbReference type="InterPro" id="IPR000640">
    <property type="entry name" value="EFG_V-like"/>
</dbReference>
<reference evidence="9 10" key="1">
    <citation type="submission" date="2025-04" db="UniProtKB">
        <authorList>
            <consortium name="RefSeq"/>
        </authorList>
    </citation>
    <scope>IDENTIFICATION</scope>
    <source>
        <tissue evidence="9 10">Sperm</tissue>
    </source>
</reference>
<dbReference type="Pfam" id="PF14492">
    <property type="entry name" value="EFG_III"/>
    <property type="match status" value="1"/>
</dbReference>
<dbReference type="CDD" id="cd16262">
    <property type="entry name" value="EFG_III"/>
    <property type="match status" value="1"/>
</dbReference>
<dbReference type="GO" id="GO:0003924">
    <property type="term" value="F:GTPase activity"/>
    <property type="evidence" value="ECO:0007669"/>
    <property type="project" value="InterPro"/>
</dbReference>
<dbReference type="SMART" id="SM00838">
    <property type="entry name" value="EFG_C"/>
    <property type="match status" value="1"/>
</dbReference>
<organism evidence="8 9">
    <name type="scientific">Petromyzon marinus</name>
    <name type="common">Sea lamprey</name>
    <dbReference type="NCBI Taxonomy" id="7757"/>
    <lineage>
        <taxon>Eukaryota</taxon>
        <taxon>Metazoa</taxon>
        <taxon>Chordata</taxon>
        <taxon>Craniata</taxon>
        <taxon>Vertebrata</taxon>
        <taxon>Cyclostomata</taxon>
        <taxon>Hyperoartia</taxon>
        <taxon>Petromyzontiformes</taxon>
        <taxon>Petromyzontidae</taxon>
        <taxon>Petromyzon</taxon>
    </lineage>
</organism>
<dbReference type="InterPro" id="IPR014721">
    <property type="entry name" value="Ribsml_uS5_D2-typ_fold_subgr"/>
</dbReference>
<dbReference type="CTD" id="84340"/>
<evidence type="ECO:0000259" key="7">
    <source>
        <dbReference type="PROSITE" id="PS51722"/>
    </source>
</evidence>
<dbReference type="Gene3D" id="3.30.70.870">
    <property type="entry name" value="Elongation Factor G (Translational Gtpase), domain 3"/>
    <property type="match status" value="1"/>
</dbReference>
<dbReference type="Gene3D" id="3.40.50.300">
    <property type="entry name" value="P-loop containing nucleotide triphosphate hydrolases"/>
    <property type="match status" value="1"/>
</dbReference>
<evidence type="ECO:0000313" key="9">
    <source>
        <dbReference type="RefSeq" id="XP_032824427.1"/>
    </source>
</evidence>
<dbReference type="Gene3D" id="2.40.30.10">
    <property type="entry name" value="Translation factors"/>
    <property type="match status" value="1"/>
</dbReference>
<dbReference type="Pfam" id="PF00679">
    <property type="entry name" value="EFG_C"/>
    <property type="match status" value="1"/>
</dbReference>
<dbReference type="InterPro" id="IPR009022">
    <property type="entry name" value="EFG_III"/>
</dbReference>
<dbReference type="InterPro" id="IPR009000">
    <property type="entry name" value="Transl_B-barrel_sf"/>
</dbReference>
<feature type="domain" description="Tr-type G" evidence="7">
    <location>
        <begin position="59"/>
        <end position="354"/>
    </location>
</feature>
<keyword evidence="3" id="KW-0496">Mitochondrion</keyword>
<feature type="compositionally biased region" description="Low complexity" evidence="6">
    <location>
        <begin position="459"/>
        <end position="470"/>
    </location>
</feature>
<name>A0AAJ7TUQ6_PETMA</name>
<dbReference type="KEGG" id="pmrn:116950623"/>
<dbReference type="FunFam" id="2.40.30.10:FF:000053">
    <property type="entry name" value="Ribosome-releasing factor 2, mitochondrial"/>
    <property type="match status" value="1"/>
</dbReference>
<evidence type="ECO:0000256" key="3">
    <source>
        <dbReference type="ARBA" id="ARBA00023128"/>
    </source>
</evidence>
<dbReference type="PANTHER" id="PTHR43261">
    <property type="entry name" value="TRANSLATION ELONGATION FACTOR G-RELATED"/>
    <property type="match status" value="1"/>
</dbReference>
<dbReference type="GO" id="GO:0005525">
    <property type="term" value="F:GTP binding"/>
    <property type="evidence" value="ECO:0007669"/>
    <property type="project" value="UniProtKB-KW"/>
</dbReference>
<dbReference type="CDD" id="cd01886">
    <property type="entry name" value="EF-G"/>
    <property type="match status" value="1"/>
</dbReference>
<dbReference type="PANTHER" id="PTHR43261:SF1">
    <property type="entry name" value="RIBOSOME-RELEASING FACTOR 2, MITOCHONDRIAL"/>
    <property type="match status" value="1"/>
</dbReference>
<keyword evidence="1" id="KW-0547">Nucleotide-binding</keyword>
<dbReference type="CDD" id="cd03713">
    <property type="entry name" value="EFG_mtEFG_C"/>
    <property type="match status" value="1"/>
</dbReference>
<protein>
    <submittedName>
        <fullName evidence="9 10">Ribosome-releasing factor 2, mitochondrial</fullName>
    </submittedName>
</protein>
<dbReference type="Gene3D" id="3.30.230.10">
    <property type="match status" value="1"/>
</dbReference>
<dbReference type="InterPro" id="IPR005225">
    <property type="entry name" value="Small_GTP-bd"/>
</dbReference>
<sequence>MHFNVTFGSLCCKHWQRWLRASSQHRVSVWNQSWSVTRKYSSKPGGTNPLRQIPSPDISRIRNIGIMAHIDAGKTTTTERMLYYAGYTRVLGDVDDGDTVTDFMAQERERGITIQSAAVSFHWSGHRINLVDTPGHVDFTVEVERCLRVLDGAVAVFDASAGVEAQTMTVWRQADRYEVPRLCFLNKMDKLGASFAYSVDSIKEKLKVQPLIIQLPVGAERTFRGIVDVVSMEAFTWGGARPAGSRAHPERDDGSEFERTTLSPAGTPELWPSAVEARKTLVEQLADGDDAFAELVLGQHSDDLSSVASEHVRTALRRATLSRAAVPVLCGSALKNKGVQLLMDAVTHYLPSPVERQHPFLQWYGDEPCALAFKVTHDKQRGPLVFLRVYSGALRPQSSVFNINKDCTERMNKLLLPFADQHVELSSLSAGNIAIAVGLKQTGTGDTLVASKSSAQAASRRASSAATSTQGKVSHKDPGASKLPVLAGVEVPEAVFFCTVEAPSIAKQGELEHALACLQREDPSLRVKVDPDSGQTILCGMGELHMEIVHDRIRREFGVETALGPLQVAYRETVGTGGTASVSLERSFGEKLHQVVVELAVGPCPQGCVTPRFKVNEKVAQAMHAGKEIIDAVRSGVEAGAQQGPELGFPVVDVEVELVSVSLQPGSSPAVVAACASTCLHRALKEAGVQLLEPVMSVEVSVSEARLGAVLSDMAQRRGCVRDVQSRLDSKVVLASVPLAETMGYATAIRTLTSGTGTFSLELSSYEPMTSQHQQQLIHRLTGL</sequence>
<dbReference type="InterPro" id="IPR000795">
    <property type="entry name" value="T_Tr_GTP-bd_dom"/>
</dbReference>